<reference evidence="3 4" key="1">
    <citation type="submission" date="2018-08" db="EMBL/GenBank/DDBJ databases">
        <title>Lysobacter soli KCTC 22011, whole genome shotgun sequence.</title>
        <authorList>
            <person name="Zhang X."/>
            <person name="Feng G."/>
            <person name="Zhu H."/>
        </authorList>
    </citation>
    <scope>NUCLEOTIDE SEQUENCE [LARGE SCALE GENOMIC DNA]</scope>
    <source>
        <strain evidence="3 4">KCTC 22011</strain>
    </source>
</reference>
<comment type="caution">
    <text evidence="3">The sequence shown here is derived from an EMBL/GenBank/DDBJ whole genome shotgun (WGS) entry which is preliminary data.</text>
</comment>
<dbReference type="EMBL" id="QTJR01000004">
    <property type="protein sequence ID" value="RDY67717.1"/>
    <property type="molecule type" value="Genomic_DNA"/>
</dbReference>
<dbReference type="GO" id="GO:0006793">
    <property type="term" value="P:phosphorus metabolic process"/>
    <property type="evidence" value="ECO:0007669"/>
    <property type="project" value="UniProtKB-ARBA"/>
</dbReference>
<dbReference type="Proteomes" id="UP000256829">
    <property type="component" value="Unassembled WGS sequence"/>
</dbReference>
<dbReference type="Pfam" id="PF13091">
    <property type="entry name" value="PLDc_2"/>
    <property type="match status" value="1"/>
</dbReference>
<evidence type="ECO:0000259" key="2">
    <source>
        <dbReference type="PROSITE" id="PS50035"/>
    </source>
</evidence>
<organism evidence="3 4">
    <name type="scientific">Lysobacter soli</name>
    <dbReference type="NCBI Taxonomy" id="453783"/>
    <lineage>
        <taxon>Bacteria</taxon>
        <taxon>Pseudomonadati</taxon>
        <taxon>Pseudomonadota</taxon>
        <taxon>Gammaproteobacteria</taxon>
        <taxon>Lysobacterales</taxon>
        <taxon>Lysobacteraceae</taxon>
        <taxon>Lysobacter</taxon>
    </lineage>
</organism>
<protein>
    <recommendedName>
        <fullName evidence="2">PLD phosphodiesterase domain-containing protein</fullName>
    </recommendedName>
</protein>
<dbReference type="PROSITE" id="PS50035">
    <property type="entry name" value="PLD"/>
    <property type="match status" value="1"/>
</dbReference>
<dbReference type="GO" id="GO:0003824">
    <property type="term" value="F:catalytic activity"/>
    <property type="evidence" value="ECO:0007669"/>
    <property type="project" value="InterPro"/>
</dbReference>
<keyword evidence="4" id="KW-1185">Reference proteome</keyword>
<evidence type="ECO:0000256" key="1">
    <source>
        <dbReference type="SAM" id="MobiDB-lite"/>
    </source>
</evidence>
<dbReference type="InterPro" id="IPR001736">
    <property type="entry name" value="PLipase_D/transphosphatidylase"/>
</dbReference>
<dbReference type="SUPFAM" id="SSF56024">
    <property type="entry name" value="Phospholipase D/nuclease"/>
    <property type="match status" value="1"/>
</dbReference>
<dbReference type="InterPro" id="IPR025202">
    <property type="entry name" value="PLD-like_dom"/>
</dbReference>
<evidence type="ECO:0000313" key="4">
    <source>
        <dbReference type="Proteomes" id="UP000256829"/>
    </source>
</evidence>
<evidence type="ECO:0000313" key="3">
    <source>
        <dbReference type="EMBL" id="RDY67717.1"/>
    </source>
</evidence>
<gene>
    <name evidence="3" type="ORF">DX912_07275</name>
</gene>
<name>A0A3D8VE79_9GAMM</name>
<sequence length="433" mass="46036">MGGATVAKKSFILQGFTARTHKDAIISLFDVPDIERVIVSVAFVNQSGVALLESQLSKYSGQTKVFIGIRNDITSTQAAKHLLDLGVSLFLVDTGSRRVLFHPKVYLVKGASEARLIIGSANLTPGGLNNNIEAGIVVEFDLGDPDERALVESIEQGFDDLATDYPQNLIEVTAESVLDALQASGRLIDETVASPPRPVSAATSPANDPVPRIALKVAPLYSTLSAAKKAAANITIAPTAPAASQVAAAAASAPTTAATTATAAPAPAAAAAATVAPVAAPTPPPASGVEYELVWESKPLTRRDLNIPDGKNTNQTGSVNLDKGLLPDDVDQRHYFREEIFPTLTWGPSRTATVEEAYAKFQLVVKGISYGEFDLRVAHTMGTTSKTYKQNNAVTRLSWGPMRDYIAKADLISRTLSLYRDKADPKRFVLEID</sequence>
<feature type="domain" description="PLD phosphodiesterase" evidence="2">
    <location>
        <begin position="97"/>
        <end position="127"/>
    </location>
</feature>
<accession>A0A3D8VE79</accession>
<dbReference type="Gene3D" id="3.30.870.10">
    <property type="entry name" value="Endonuclease Chain A"/>
    <property type="match status" value="1"/>
</dbReference>
<dbReference type="AlphaFoldDB" id="A0A3D8VE79"/>
<proteinExistence type="predicted"/>
<feature type="region of interest" description="Disordered" evidence="1">
    <location>
        <begin position="304"/>
        <end position="324"/>
    </location>
</feature>